<keyword evidence="1" id="KW-0812">Transmembrane</keyword>
<proteinExistence type="predicted"/>
<dbReference type="EMBL" id="CP096115">
    <property type="protein sequence ID" value="UUX92159.1"/>
    <property type="molecule type" value="Genomic_DNA"/>
</dbReference>
<evidence type="ECO:0000256" key="1">
    <source>
        <dbReference type="SAM" id="Phobius"/>
    </source>
</evidence>
<keyword evidence="1" id="KW-0472">Membrane</keyword>
<reference evidence="2" key="1">
    <citation type="submission" date="2022-04" db="EMBL/GenBank/DDBJ databases">
        <title>Complete genome of Methanoplanus endosymbiosus DSM 3599.</title>
        <authorList>
            <person name="Chen S.-C."/>
            <person name="You Y.-T."/>
            <person name="Zhou Y.-Z."/>
            <person name="Lai M.-C."/>
        </authorList>
    </citation>
    <scope>NUCLEOTIDE SEQUENCE</scope>
    <source>
        <strain evidence="2">DSM 3599</strain>
    </source>
</reference>
<evidence type="ECO:0000313" key="3">
    <source>
        <dbReference type="Proteomes" id="UP001060368"/>
    </source>
</evidence>
<dbReference type="Proteomes" id="UP001060368">
    <property type="component" value="Chromosome"/>
</dbReference>
<sequence length="35" mass="4084">MKIFRHKTHKKKFYLVPVFLLVHLTIFAVIIAGCA</sequence>
<keyword evidence="1" id="KW-1133">Transmembrane helix</keyword>
<gene>
    <name evidence="2" type="ORF">L6E24_12485</name>
</gene>
<dbReference type="RefSeq" id="WP_257742310.1">
    <property type="nucleotide sequence ID" value="NZ_CP096115.1"/>
</dbReference>
<keyword evidence="3" id="KW-1185">Reference proteome</keyword>
<dbReference type="AlphaFoldDB" id="A0A9E7TJT9"/>
<name>A0A9E7TJT9_9EURY</name>
<feature type="transmembrane region" description="Helical" evidence="1">
    <location>
        <begin position="12"/>
        <end position="32"/>
    </location>
</feature>
<accession>A0A9E7TJT9</accession>
<dbReference type="KEGG" id="mend:L6E24_12485"/>
<organism evidence="2 3">
    <name type="scientific">Methanoplanus endosymbiosus</name>
    <dbReference type="NCBI Taxonomy" id="33865"/>
    <lineage>
        <taxon>Archaea</taxon>
        <taxon>Methanobacteriati</taxon>
        <taxon>Methanobacteriota</taxon>
        <taxon>Stenosarchaea group</taxon>
        <taxon>Methanomicrobia</taxon>
        <taxon>Methanomicrobiales</taxon>
        <taxon>Methanomicrobiaceae</taxon>
        <taxon>Methanoplanus</taxon>
    </lineage>
</organism>
<dbReference type="PROSITE" id="PS51257">
    <property type="entry name" value="PROKAR_LIPOPROTEIN"/>
    <property type="match status" value="1"/>
</dbReference>
<evidence type="ECO:0000313" key="2">
    <source>
        <dbReference type="EMBL" id="UUX92159.1"/>
    </source>
</evidence>
<protein>
    <submittedName>
        <fullName evidence="2">Uncharacterized protein</fullName>
    </submittedName>
</protein>
<dbReference type="GeneID" id="74308533"/>